<evidence type="ECO:0000256" key="1">
    <source>
        <dbReference type="SAM" id="MobiDB-lite"/>
    </source>
</evidence>
<feature type="region of interest" description="Disordered" evidence="1">
    <location>
        <begin position="34"/>
        <end position="57"/>
    </location>
</feature>
<dbReference type="RefSeq" id="WP_307474692.1">
    <property type="nucleotide sequence ID" value="NZ_JAUSUB010000008.1"/>
</dbReference>
<evidence type="ECO:0000313" key="2">
    <source>
        <dbReference type="EMBL" id="MDQ0270340.1"/>
    </source>
</evidence>
<comment type="caution">
    <text evidence="2">The sequence shown here is derived from an EMBL/GenBank/DDBJ whole genome shotgun (WGS) entry which is preliminary data.</text>
</comment>
<name>A0ABU0AGF2_9BACI</name>
<sequence>MIEVGFKNCGIEGIQEFHKYPFAEAYALTQGYNAQPKNKGETNRFHLNARKPNVESK</sequence>
<proteinExistence type="predicted"/>
<reference evidence="2 3" key="1">
    <citation type="submission" date="2023-07" db="EMBL/GenBank/DDBJ databases">
        <title>Genomic Encyclopedia of Type Strains, Phase IV (KMG-IV): sequencing the most valuable type-strain genomes for metagenomic binning, comparative biology and taxonomic classification.</title>
        <authorList>
            <person name="Goeker M."/>
        </authorList>
    </citation>
    <scope>NUCLEOTIDE SEQUENCE [LARGE SCALE GENOMIC DNA]</scope>
    <source>
        <strain evidence="2 3">DSM 23494</strain>
    </source>
</reference>
<dbReference type="EMBL" id="JAUSUB010000008">
    <property type="protein sequence ID" value="MDQ0270340.1"/>
    <property type="molecule type" value="Genomic_DNA"/>
</dbReference>
<keyword evidence="3" id="KW-1185">Reference proteome</keyword>
<dbReference type="Proteomes" id="UP001238088">
    <property type="component" value="Unassembled WGS sequence"/>
</dbReference>
<evidence type="ECO:0000313" key="3">
    <source>
        <dbReference type="Proteomes" id="UP001238088"/>
    </source>
</evidence>
<accession>A0ABU0AGF2</accession>
<organism evidence="2 3">
    <name type="scientific">Cytobacillus purgationiresistens</name>
    <dbReference type="NCBI Taxonomy" id="863449"/>
    <lineage>
        <taxon>Bacteria</taxon>
        <taxon>Bacillati</taxon>
        <taxon>Bacillota</taxon>
        <taxon>Bacilli</taxon>
        <taxon>Bacillales</taxon>
        <taxon>Bacillaceae</taxon>
        <taxon>Cytobacillus</taxon>
    </lineage>
</organism>
<gene>
    <name evidence="2" type="ORF">J2S17_002215</name>
</gene>
<protein>
    <submittedName>
        <fullName evidence="2">Uncharacterized protein</fullName>
    </submittedName>
</protein>